<evidence type="ECO:0000256" key="9">
    <source>
        <dbReference type="ARBA" id="ARBA00023295"/>
    </source>
</evidence>
<evidence type="ECO:0000256" key="2">
    <source>
        <dbReference type="ARBA" id="ARBA00008834"/>
    </source>
</evidence>
<evidence type="ECO:0000256" key="4">
    <source>
        <dbReference type="ARBA" id="ARBA00022729"/>
    </source>
</evidence>
<feature type="chain" id="PRO_5021193178" description="galacturonan 1,4-alpha-galacturonidase" evidence="17">
    <location>
        <begin position="19"/>
        <end position="502"/>
    </location>
</feature>
<dbReference type="GO" id="GO:0047911">
    <property type="term" value="F:galacturan 1,4-alpha-galacturonidase activity"/>
    <property type="evidence" value="ECO:0007669"/>
    <property type="project" value="UniProtKB-EC"/>
</dbReference>
<keyword evidence="19" id="KW-1185">Reference proteome</keyword>
<dbReference type="GO" id="GO:0004650">
    <property type="term" value="F:polygalacturonase activity"/>
    <property type="evidence" value="ECO:0007669"/>
    <property type="project" value="InterPro"/>
</dbReference>
<keyword evidence="8" id="KW-0325">Glycoprotein</keyword>
<organism evidence="18 19">
    <name type="scientific">Coprinellus micaceus</name>
    <name type="common">Glistening ink-cap mushroom</name>
    <name type="synonym">Coprinus micaceus</name>
    <dbReference type="NCBI Taxonomy" id="71717"/>
    <lineage>
        <taxon>Eukaryota</taxon>
        <taxon>Fungi</taxon>
        <taxon>Dikarya</taxon>
        <taxon>Basidiomycota</taxon>
        <taxon>Agaricomycotina</taxon>
        <taxon>Agaricomycetes</taxon>
        <taxon>Agaricomycetidae</taxon>
        <taxon>Agaricales</taxon>
        <taxon>Agaricineae</taxon>
        <taxon>Psathyrellaceae</taxon>
        <taxon>Coprinellus</taxon>
    </lineage>
</organism>
<evidence type="ECO:0000256" key="12">
    <source>
        <dbReference type="ARBA" id="ARBA00038933"/>
    </source>
</evidence>
<keyword evidence="9 16" id="KW-0326">Glycosidase</keyword>
<dbReference type="SUPFAM" id="SSF51126">
    <property type="entry name" value="Pectin lyase-like"/>
    <property type="match status" value="1"/>
</dbReference>
<dbReference type="AlphaFoldDB" id="A0A4Y7SAF7"/>
<keyword evidence="10" id="KW-0961">Cell wall biogenesis/degradation</keyword>
<reference evidence="18 19" key="1">
    <citation type="journal article" date="2019" name="Nat. Ecol. Evol.">
        <title>Megaphylogeny resolves global patterns of mushroom evolution.</title>
        <authorList>
            <person name="Varga T."/>
            <person name="Krizsan K."/>
            <person name="Foldi C."/>
            <person name="Dima B."/>
            <person name="Sanchez-Garcia M."/>
            <person name="Sanchez-Ramirez S."/>
            <person name="Szollosi G.J."/>
            <person name="Szarkandi J.G."/>
            <person name="Papp V."/>
            <person name="Albert L."/>
            <person name="Andreopoulos W."/>
            <person name="Angelini C."/>
            <person name="Antonin V."/>
            <person name="Barry K.W."/>
            <person name="Bougher N.L."/>
            <person name="Buchanan P."/>
            <person name="Buyck B."/>
            <person name="Bense V."/>
            <person name="Catcheside P."/>
            <person name="Chovatia M."/>
            <person name="Cooper J."/>
            <person name="Damon W."/>
            <person name="Desjardin D."/>
            <person name="Finy P."/>
            <person name="Geml J."/>
            <person name="Haridas S."/>
            <person name="Hughes K."/>
            <person name="Justo A."/>
            <person name="Karasinski D."/>
            <person name="Kautmanova I."/>
            <person name="Kiss B."/>
            <person name="Kocsube S."/>
            <person name="Kotiranta H."/>
            <person name="LaButti K.M."/>
            <person name="Lechner B.E."/>
            <person name="Liimatainen K."/>
            <person name="Lipzen A."/>
            <person name="Lukacs Z."/>
            <person name="Mihaltcheva S."/>
            <person name="Morgado L.N."/>
            <person name="Niskanen T."/>
            <person name="Noordeloos M.E."/>
            <person name="Ohm R.A."/>
            <person name="Ortiz-Santana B."/>
            <person name="Ovrebo C."/>
            <person name="Racz N."/>
            <person name="Riley R."/>
            <person name="Savchenko A."/>
            <person name="Shiryaev A."/>
            <person name="Soop K."/>
            <person name="Spirin V."/>
            <person name="Szebenyi C."/>
            <person name="Tomsovsky M."/>
            <person name="Tulloss R.E."/>
            <person name="Uehling J."/>
            <person name="Grigoriev I.V."/>
            <person name="Vagvolgyi C."/>
            <person name="Papp T."/>
            <person name="Martin F.M."/>
            <person name="Miettinen O."/>
            <person name="Hibbett D.S."/>
            <person name="Nagy L.G."/>
        </authorList>
    </citation>
    <scope>NUCLEOTIDE SEQUENCE [LARGE SCALE GENOMIC DNA]</scope>
    <source>
        <strain evidence="18 19">FP101781</strain>
    </source>
</reference>
<keyword evidence="3" id="KW-0964">Secreted</keyword>
<keyword evidence="6 16" id="KW-0378">Hydrolase</keyword>
<evidence type="ECO:0000256" key="1">
    <source>
        <dbReference type="ARBA" id="ARBA00004613"/>
    </source>
</evidence>
<proteinExistence type="inferred from homology"/>
<dbReference type="STRING" id="71717.A0A4Y7SAF7"/>
<evidence type="ECO:0000256" key="15">
    <source>
        <dbReference type="ARBA" id="ARBA00048766"/>
    </source>
</evidence>
<dbReference type="GO" id="GO:0005576">
    <property type="term" value="C:extracellular region"/>
    <property type="evidence" value="ECO:0007669"/>
    <property type="project" value="UniProtKB-SubCell"/>
</dbReference>
<evidence type="ECO:0000256" key="8">
    <source>
        <dbReference type="ARBA" id="ARBA00023180"/>
    </source>
</evidence>
<evidence type="ECO:0000313" key="18">
    <source>
        <dbReference type="EMBL" id="TEB18255.1"/>
    </source>
</evidence>
<comment type="similarity">
    <text evidence="2 16">Belongs to the glycosyl hydrolase 28 family.</text>
</comment>
<feature type="signal peptide" evidence="17">
    <location>
        <begin position="1"/>
        <end position="18"/>
    </location>
</feature>
<evidence type="ECO:0000256" key="6">
    <source>
        <dbReference type="ARBA" id="ARBA00022801"/>
    </source>
</evidence>
<dbReference type="InterPro" id="IPR011050">
    <property type="entry name" value="Pectin_lyase_fold/virulence"/>
</dbReference>
<comment type="catalytic activity">
    <reaction evidence="15">
        <text>[(1-&gt;4)-alpha-D-galacturonosyl](n) + H2O = alpha-D-galacturonate + [(1-&gt;4)-alpha-D-galacturonosyl](n-1)</text>
        <dbReference type="Rhea" id="RHEA:14117"/>
        <dbReference type="Rhea" id="RHEA-COMP:14570"/>
        <dbReference type="Rhea" id="RHEA-COMP:14572"/>
        <dbReference type="ChEBI" id="CHEBI:15377"/>
        <dbReference type="ChEBI" id="CHEBI:58658"/>
        <dbReference type="ChEBI" id="CHEBI:140523"/>
        <dbReference type="EC" id="3.2.1.67"/>
    </reaction>
</comment>
<gene>
    <name evidence="18" type="ORF">FA13DRAFT_1720238</name>
</gene>
<accession>A0A4Y7SAF7</accession>
<dbReference type="Gene3D" id="2.160.20.10">
    <property type="entry name" value="Single-stranded right-handed beta-helix, Pectin lyase-like"/>
    <property type="match status" value="1"/>
</dbReference>
<dbReference type="OrthoDB" id="187139at2759"/>
<dbReference type="GO" id="GO:0016829">
    <property type="term" value="F:lyase activity"/>
    <property type="evidence" value="ECO:0007669"/>
    <property type="project" value="UniProtKB-KW"/>
</dbReference>
<dbReference type="PANTHER" id="PTHR31736:SF11">
    <property type="entry name" value="EXOPOLYGALACTURONASE C-RELATED"/>
    <property type="match status" value="1"/>
</dbReference>
<evidence type="ECO:0000256" key="16">
    <source>
        <dbReference type="RuleBase" id="RU361169"/>
    </source>
</evidence>
<evidence type="ECO:0000313" key="19">
    <source>
        <dbReference type="Proteomes" id="UP000298030"/>
    </source>
</evidence>
<name>A0A4Y7SAF7_COPMI</name>
<evidence type="ECO:0000256" key="3">
    <source>
        <dbReference type="ARBA" id="ARBA00022525"/>
    </source>
</evidence>
<sequence length="502" mass="54281">MLCSLLFASLLTTSSVLGAVTPRQDASGSEECVVESANDLAVDDSAAILDAFKRCSSNSTIRFNPTNYTVYTPISLTELQNVKVLFYGNWLLPQNVTQVQTAINAAQNPKSTYATPWIYISGSDVEIEGASEQEFGGFYGFGEQWWHTGNRVLRPQLATFNVTNGLLRNLKVIKPIAWGWNLPGQNIRVENHFVDAAPNNATRDDSGSFPFNTLSFISGTRDGFNLSGKNITVDGYYGHNGDDCVSVINGAQDIVAKNGFCGFSSHGLSIGSLGRDGAEHTVKNVLFKNWTMDGAVYGARFKSWTGGRGKAENITWEDITLVNVSTGIFITQNYYDQDKGPRPENTNKSSTAIQTMTFKNFHGSLGNNWTDGTCITQPCWNYVDGLDEPKAVILDLYPGTGRALRLLLAIDTDVRHSSANGISLQDIDIRPSENSSATANVLCDPSALEDGADKVLGFKCQDGQFEQTDVSVSGNGAVQSGNHISLFGGLALGGWVLVSALR</sequence>
<evidence type="ECO:0000256" key="7">
    <source>
        <dbReference type="ARBA" id="ARBA00023157"/>
    </source>
</evidence>
<keyword evidence="4 17" id="KW-0732">Signal</keyword>
<dbReference type="PANTHER" id="PTHR31736">
    <property type="match status" value="1"/>
</dbReference>
<evidence type="ECO:0000256" key="10">
    <source>
        <dbReference type="ARBA" id="ARBA00023316"/>
    </source>
</evidence>
<keyword evidence="18" id="KW-0456">Lyase</keyword>
<comment type="caution">
    <text evidence="18">The sequence shown here is derived from an EMBL/GenBank/DDBJ whole genome shotgun (WGS) entry which is preliminary data.</text>
</comment>
<dbReference type="InterPro" id="IPR000743">
    <property type="entry name" value="Glyco_hydro_28"/>
</dbReference>
<evidence type="ECO:0000256" key="11">
    <source>
        <dbReference type="ARBA" id="ARBA00037312"/>
    </source>
</evidence>
<evidence type="ECO:0000256" key="13">
    <source>
        <dbReference type="ARBA" id="ARBA00041474"/>
    </source>
</evidence>
<keyword evidence="5" id="KW-0677">Repeat</keyword>
<dbReference type="Proteomes" id="UP000298030">
    <property type="component" value="Unassembled WGS sequence"/>
</dbReference>
<dbReference type="GO" id="GO:0005975">
    <property type="term" value="P:carbohydrate metabolic process"/>
    <property type="evidence" value="ECO:0007669"/>
    <property type="project" value="InterPro"/>
</dbReference>
<dbReference type="GO" id="GO:0071555">
    <property type="term" value="P:cell wall organization"/>
    <property type="evidence" value="ECO:0007669"/>
    <property type="project" value="UniProtKB-KW"/>
</dbReference>
<comment type="function">
    <text evidence="11">Specific in hydrolyzing the terminal glycosidic bond of polygalacturonic acid and oligogalacturonates.</text>
</comment>
<dbReference type="InterPro" id="IPR012334">
    <property type="entry name" value="Pectin_lyas_fold"/>
</dbReference>
<dbReference type="Pfam" id="PF00295">
    <property type="entry name" value="Glyco_hydro_28"/>
    <property type="match status" value="1"/>
</dbReference>
<protein>
    <recommendedName>
        <fullName evidence="12">galacturonan 1,4-alpha-galacturonidase</fullName>
        <ecNumber evidence="12">3.2.1.67</ecNumber>
    </recommendedName>
    <alternativeName>
        <fullName evidence="13">Galacturan 1,4-alpha-galacturonidase C</fullName>
    </alternativeName>
    <alternativeName>
        <fullName evidence="14">Poly(1,4-alpha-D-galacturonide)galacturonohydrolase C</fullName>
    </alternativeName>
</protein>
<comment type="subcellular location">
    <subcellularLocation>
        <location evidence="1">Secreted</location>
    </subcellularLocation>
</comment>
<evidence type="ECO:0000256" key="5">
    <source>
        <dbReference type="ARBA" id="ARBA00022737"/>
    </source>
</evidence>
<dbReference type="EC" id="3.2.1.67" evidence="12"/>
<evidence type="ECO:0000256" key="17">
    <source>
        <dbReference type="SAM" id="SignalP"/>
    </source>
</evidence>
<evidence type="ECO:0000256" key="14">
    <source>
        <dbReference type="ARBA" id="ARBA00042262"/>
    </source>
</evidence>
<keyword evidence="7" id="KW-1015">Disulfide bond</keyword>
<dbReference type="EMBL" id="QPFP01000275">
    <property type="protein sequence ID" value="TEB18255.1"/>
    <property type="molecule type" value="Genomic_DNA"/>
</dbReference>